<dbReference type="AlphaFoldDB" id="A0A6A6AZD8"/>
<dbReference type="RefSeq" id="XP_033392271.1">
    <property type="nucleotide sequence ID" value="XM_033545852.1"/>
</dbReference>
<organism evidence="4 5">
    <name type="scientific">Aplosporella prunicola CBS 121167</name>
    <dbReference type="NCBI Taxonomy" id="1176127"/>
    <lineage>
        <taxon>Eukaryota</taxon>
        <taxon>Fungi</taxon>
        <taxon>Dikarya</taxon>
        <taxon>Ascomycota</taxon>
        <taxon>Pezizomycotina</taxon>
        <taxon>Dothideomycetes</taxon>
        <taxon>Dothideomycetes incertae sedis</taxon>
        <taxon>Botryosphaeriales</taxon>
        <taxon>Aplosporellaceae</taxon>
        <taxon>Aplosporella</taxon>
    </lineage>
</organism>
<dbReference type="OrthoDB" id="3358371at2759"/>
<dbReference type="GeneID" id="54303358"/>
<keyword evidence="2" id="KW-0521">NADP</keyword>
<feature type="domain" description="NmrA-like" evidence="3">
    <location>
        <begin position="129"/>
        <end position="329"/>
    </location>
</feature>
<comment type="similarity">
    <text evidence="1">Belongs to the NmrA-type oxidoreductase family.</text>
</comment>
<dbReference type="GO" id="GO:0005634">
    <property type="term" value="C:nucleus"/>
    <property type="evidence" value="ECO:0007669"/>
    <property type="project" value="TreeGrafter"/>
</dbReference>
<evidence type="ECO:0000259" key="3">
    <source>
        <dbReference type="Pfam" id="PF05368"/>
    </source>
</evidence>
<dbReference type="Proteomes" id="UP000799438">
    <property type="component" value="Unassembled WGS sequence"/>
</dbReference>
<dbReference type="InterPro" id="IPR051164">
    <property type="entry name" value="NmrA-like_oxidored"/>
</dbReference>
<evidence type="ECO:0000256" key="2">
    <source>
        <dbReference type="ARBA" id="ARBA00022857"/>
    </source>
</evidence>
<dbReference type="Gene3D" id="3.90.25.10">
    <property type="entry name" value="UDP-galactose 4-epimerase, domain 1"/>
    <property type="match status" value="1"/>
</dbReference>
<protein>
    <recommendedName>
        <fullName evidence="3">NmrA-like domain-containing protein</fullName>
    </recommendedName>
</protein>
<dbReference type="InterPro" id="IPR036291">
    <property type="entry name" value="NAD(P)-bd_dom_sf"/>
</dbReference>
<sequence length="371" mass="40735">MTDNRKIIVIAGITGNQGGSVARTFLSDPVLRKEYRIRGISRDPSSPASKALLNSGVEEVVYADFQTPSSSLDAVFANAAVIFSVTDFWAPFTKAIDEAFAAFGSSPSDLLKQAKARNLRSDHVFPHPTPGERAYNLEYEQGQHIADAAARVPSLERFIVSTLNSPRKWSNNDARFSRLWHYESKADMVAYVRSQHPSLAAKLSTLIMGVYYTSWRFSPLLMPARSPEGGYRLALPCNPHRAVPLVDARRDTGVFVRALLRAEPNVTLLGASAEVSWSEYMGVWGRVLGVEKAAFEQVSVQSFDDALPGGYGLELADMFAFMGEVGFDGEDPGVRRREELGIAAEVTPLERFIAEEDWGVVGVERAGRSAL</sequence>
<dbReference type="PANTHER" id="PTHR42748">
    <property type="entry name" value="NITROGEN METABOLITE REPRESSION PROTEIN NMRA FAMILY MEMBER"/>
    <property type="match status" value="1"/>
</dbReference>
<name>A0A6A6AZD8_9PEZI</name>
<evidence type="ECO:0000256" key="1">
    <source>
        <dbReference type="ARBA" id="ARBA00006328"/>
    </source>
</evidence>
<keyword evidence="5" id="KW-1185">Reference proteome</keyword>
<feature type="domain" description="NmrA-like" evidence="3">
    <location>
        <begin position="6"/>
        <end position="87"/>
    </location>
</feature>
<evidence type="ECO:0000313" key="4">
    <source>
        <dbReference type="EMBL" id="KAF2136553.1"/>
    </source>
</evidence>
<proteinExistence type="inferred from homology"/>
<reference evidence="4" key="1">
    <citation type="journal article" date="2020" name="Stud. Mycol.">
        <title>101 Dothideomycetes genomes: a test case for predicting lifestyles and emergence of pathogens.</title>
        <authorList>
            <person name="Haridas S."/>
            <person name="Albert R."/>
            <person name="Binder M."/>
            <person name="Bloem J."/>
            <person name="Labutti K."/>
            <person name="Salamov A."/>
            <person name="Andreopoulos B."/>
            <person name="Baker S."/>
            <person name="Barry K."/>
            <person name="Bills G."/>
            <person name="Bluhm B."/>
            <person name="Cannon C."/>
            <person name="Castanera R."/>
            <person name="Culley D."/>
            <person name="Daum C."/>
            <person name="Ezra D."/>
            <person name="Gonzalez J."/>
            <person name="Henrissat B."/>
            <person name="Kuo A."/>
            <person name="Liang C."/>
            <person name="Lipzen A."/>
            <person name="Lutzoni F."/>
            <person name="Magnuson J."/>
            <person name="Mondo S."/>
            <person name="Nolan M."/>
            <person name="Ohm R."/>
            <person name="Pangilinan J."/>
            <person name="Park H.-J."/>
            <person name="Ramirez L."/>
            <person name="Alfaro M."/>
            <person name="Sun H."/>
            <person name="Tritt A."/>
            <person name="Yoshinaga Y."/>
            <person name="Zwiers L.-H."/>
            <person name="Turgeon B."/>
            <person name="Goodwin S."/>
            <person name="Spatafora J."/>
            <person name="Crous P."/>
            <person name="Grigoriev I."/>
        </authorList>
    </citation>
    <scope>NUCLEOTIDE SEQUENCE</scope>
    <source>
        <strain evidence="4">CBS 121167</strain>
    </source>
</reference>
<gene>
    <name evidence="4" type="ORF">K452DRAFT_353875</name>
</gene>
<dbReference type="SUPFAM" id="SSF51735">
    <property type="entry name" value="NAD(P)-binding Rossmann-fold domains"/>
    <property type="match status" value="1"/>
</dbReference>
<dbReference type="Gene3D" id="3.40.50.720">
    <property type="entry name" value="NAD(P)-binding Rossmann-like Domain"/>
    <property type="match status" value="1"/>
</dbReference>
<dbReference type="PANTHER" id="PTHR42748:SF26">
    <property type="entry name" value="NMRA-LIKE DOMAIN-CONTAINING PROTEIN"/>
    <property type="match status" value="1"/>
</dbReference>
<dbReference type="EMBL" id="ML995517">
    <property type="protein sequence ID" value="KAF2136553.1"/>
    <property type="molecule type" value="Genomic_DNA"/>
</dbReference>
<accession>A0A6A6AZD8</accession>
<dbReference type="Pfam" id="PF05368">
    <property type="entry name" value="NmrA"/>
    <property type="match status" value="2"/>
</dbReference>
<dbReference type="InterPro" id="IPR008030">
    <property type="entry name" value="NmrA-like"/>
</dbReference>
<evidence type="ECO:0000313" key="5">
    <source>
        <dbReference type="Proteomes" id="UP000799438"/>
    </source>
</evidence>